<organism evidence="4 5">
    <name type="scientific">Mytilus galloprovincialis</name>
    <name type="common">Mediterranean mussel</name>
    <dbReference type="NCBI Taxonomy" id="29158"/>
    <lineage>
        <taxon>Eukaryota</taxon>
        <taxon>Metazoa</taxon>
        <taxon>Spiralia</taxon>
        <taxon>Lophotrochozoa</taxon>
        <taxon>Mollusca</taxon>
        <taxon>Bivalvia</taxon>
        <taxon>Autobranchia</taxon>
        <taxon>Pteriomorphia</taxon>
        <taxon>Mytilida</taxon>
        <taxon>Mytiloidea</taxon>
        <taxon>Mytilidae</taxon>
        <taxon>Mytilinae</taxon>
        <taxon>Mytilus</taxon>
    </lineage>
</organism>
<proteinExistence type="predicted"/>
<evidence type="ECO:0000313" key="4">
    <source>
        <dbReference type="EMBL" id="VDI81461.1"/>
    </source>
</evidence>
<keyword evidence="5" id="KW-1185">Reference proteome</keyword>
<accession>A0A8B6HMF7</accession>
<evidence type="ECO:0000313" key="5">
    <source>
        <dbReference type="Proteomes" id="UP000596742"/>
    </source>
</evidence>
<dbReference type="PROSITE" id="PS00022">
    <property type="entry name" value="EGF_1"/>
    <property type="match status" value="1"/>
</dbReference>
<comment type="caution">
    <text evidence="4">The sequence shown here is derived from an EMBL/GenBank/DDBJ whole genome shotgun (WGS) entry which is preliminary data.</text>
</comment>
<evidence type="ECO:0000256" key="1">
    <source>
        <dbReference type="ARBA" id="ARBA00023180"/>
    </source>
</evidence>
<dbReference type="AlphaFoldDB" id="A0A8B6HMF7"/>
<dbReference type="Gene3D" id="2.60.120.260">
    <property type="entry name" value="Galactose-binding domain-like"/>
    <property type="match status" value="1"/>
</dbReference>
<dbReference type="Proteomes" id="UP000596742">
    <property type="component" value="Unassembled WGS sequence"/>
</dbReference>
<dbReference type="InterPro" id="IPR000742">
    <property type="entry name" value="EGF"/>
</dbReference>
<dbReference type="FunFam" id="2.10.25.10:FF:000001">
    <property type="entry name" value="Tenascin C"/>
    <property type="match status" value="1"/>
</dbReference>
<evidence type="ECO:0000259" key="2">
    <source>
        <dbReference type="PROSITE" id="PS00022"/>
    </source>
</evidence>
<protein>
    <recommendedName>
        <fullName evidence="2 3">EGF-like domain-containing protein</fullName>
    </recommendedName>
</protein>
<reference evidence="4" key="1">
    <citation type="submission" date="2018-11" db="EMBL/GenBank/DDBJ databases">
        <authorList>
            <person name="Alioto T."/>
            <person name="Alioto T."/>
        </authorList>
    </citation>
    <scope>NUCLEOTIDE SEQUENCE</scope>
</reference>
<feature type="domain" description="EGF-like" evidence="2 3">
    <location>
        <begin position="87"/>
        <end position="98"/>
    </location>
</feature>
<gene>
    <name evidence="4" type="ORF">MGAL_10B017173</name>
</gene>
<dbReference type="PROSITE" id="PS01186">
    <property type="entry name" value="EGF_2"/>
    <property type="match status" value="1"/>
</dbReference>
<name>A0A8B6HMF7_MYTGA</name>
<keyword evidence="1" id="KW-0325">Glycoprotein</keyword>
<sequence>MKASCRNEIRLNTTFWRPKTKLKITTEREMHFGFRTQLTDKSTTIHVHNFDIAGVENISSLDIAEAVFYNDCPNDCSGLGLCQQGTCECDEGFEGEDCSVDRNKGPEVFGLIEESFCDLSKRPCSFISVFGNGFYETEIVKCRIKEAKVFQNQIQPKTLNFTTEGSLITFAEVKCPLELMSFNKPHIFPVLDAYLVSISLDEIMFSTDFPIILYDSSCTDCKEVDGTVDCRIRVNICITVHSAYTVLHQPKTVN</sequence>
<dbReference type="OrthoDB" id="6126170at2759"/>
<evidence type="ECO:0000259" key="3">
    <source>
        <dbReference type="PROSITE" id="PS01186"/>
    </source>
</evidence>
<dbReference type="Pfam" id="PF23106">
    <property type="entry name" value="EGF_Teneurin"/>
    <property type="match status" value="1"/>
</dbReference>
<dbReference type="EMBL" id="UYJE01010260">
    <property type="protein sequence ID" value="VDI81461.1"/>
    <property type="molecule type" value="Genomic_DNA"/>
</dbReference>